<comment type="catalytic activity">
    <reaction evidence="12">
        <text>a hydroperoxide + [thioredoxin]-dithiol = an alcohol + [thioredoxin]-disulfide + H2O</text>
        <dbReference type="Rhea" id="RHEA:62620"/>
        <dbReference type="Rhea" id="RHEA-COMP:10698"/>
        <dbReference type="Rhea" id="RHEA-COMP:10700"/>
        <dbReference type="ChEBI" id="CHEBI:15377"/>
        <dbReference type="ChEBI" id="CHEBI:29950"/>
        <dbReference type="ChEBI" id="CHEBI:30879"/>
        <dbReference type="ChEBI" id="CHEBI:35924"/>
        <dbReference type="ChEBI" id="CHEBI:50058"/>
        <dbReference type="EC" id="1.11.1.24"/>
    </reaction>
</comment>
<evidence type="ECO:0000313" key="16">
    <source>
        <dbReference type="Proteomes" id="UP000295707"/>
    </source>
</evidence>
<evidence type="ECO:0000256" key="7">
    <source>
        <dbReference type="ARBA" id="ARBA00023157"/>
    </source>
</evidence>
<dbReference type="PIRSF" id="PIRSF000239">
    <property type="entry name" value="AHPC"/>
    <property type="match status" value="1"/>
</dbReference>
<dbReference type="PANTHER" id="PTHR42801">
    <property type="entry name" value="THIOREDOXIN-DEPENDENT PEROXIDE REDUCTASE"/>
    <property type="match status" value="1"/>
</dbReference>
<keyword evidence="8" id="KW-0676">Redox-active center</keyword>
<evidence type="ECO:0000256" key="5">
    <source>
        <dbReference type="ARBA" id="ARBA00022862"/>
    </source>
</evidence>
<proteinExistence type="inferred from homology"/>
<dbReference type="AlphaFoldDB" id="A0A4R1HCF0"/>
<evidence type="ECO:0000256" key="3">
    <source>
        <dbReference type="ARBA" id="ARBA00013017"/>
    </source>
</evidence>
<evidence type="ECO:0000256" key="13">
    <source>
        <dbReference type="PIRSR" id="PIRSR000239-1"/>
    </source>
</evidence>
<reference evidence="15 16" key="1">
    <citation type="submission" date="2019-03" db="EMBL/GenBank/DDBJ databases">
        <title>Genomic Encyclopedia of Type Strains, Phase IV (KMG-IV): sequencing the most valuable type-strain genomes for metagenomic binning, comparative biology and taxonomic classification.</title>
        <authorList>
            <person name="Goeker M."/>
        </authorList>
    </citation>
    <scope>NUCLEOTIDE SEQUENCE [LARGE SCALE GENOMIC DNA]</scope>
    <source>
        <strain evidence="15 16">DSM 19610</strain>
    </source>
</reference>
<evidence type="ECO:0000256" key="8">
    <source>
        <dbReference type="ARBA" id="ARBA00023284"/>
    </source>
</evidence>
<dbReference type="GO" id="GO:0034599">
    <property type="term" value="P:cellular response to oxidative stress"/>
    <property type="evidence" value="ECO:0007669"/>
    <property type="project" value="TreeGrafter"/>
</dbReference>
<dbReference type="InterPro" id="IPR036249">
    <property type="entry name" value="Thioredoxin-like_sf"/>
</dbReference>
<dbReference type="EC" id="1.11.1.24" evidence="3"/>
<keyword evidence="5" id="KW-0049">Antioxidant</keyword>
<organism evidence="15 16">
    <name type="scientific">Thiogranum longum</name>
    <dbReference type="NCBI Taxonomy" id="1537524"/>
    <lineage>
        <taxon>Bacteria</taxon>
        <taxon>Pseudomonadati</taxon>
        <taxon>Pseudomonadota</taxon>
        <taxon>Gammaproteobacteria</taxon>
        <taxon>Chromatiales</taxon>
        <taxon>Ectothiorhodospiraceae</taxon>
        <taxon>Thiogranum</taxon>
    </lineage>
</organism>
<feature type="domain" description="Thioredoxin" evidence="14">
    <location>
        <begin position="26"/>
        <end position="175"/>
    </location>
</feature>
<keyword evidence="6" id="KW-0560">Oxidoreductase</keyword>
<evidence type="ECO:0000256" key="10">
    <source>
        <dbReference type="ARBA" id="ARBA00038489"/>
    </source>
</evidence>
<gene>
    <name evidence="15" type="ORF">DFR30_1498</name>
</gene>
<dbReference type="PROSITE" id="PS51352">
    <property type="entry name" value="THIOREDOXIN_2"/>
    <property type="match status" value="1"/>
</dbReference>
<protein>
    <recommendedName>
        <fullName evidence="3">thioredoxin-dependent peroxiredoxin</fullName>
        <ecNumber evidence="3">1.11.1.24</ecNumber>
    </recommendedName>
    <alternativeName>
        <fullName evidence="9">Thioredoxin peroxidase</fullName>
    </alternativeName>
    <alternativeName>
        <fullName evidence="11">Thioredoxin-dependent peroxiredoxin Bcp</fullName>
    </alternativeName>
</protein>
<dbReference type="InterPro" id="IPR000866">
    <property type="entry name" value="AhpC/TSA"/>
</dbReference>
<dbReference type="GO" id="GO:0008379">
    <property type="term" value="F:thioredoxin peroxidase activity"/>
    <property type="evidence" value="ECO:0007669"/>
    <property type="project" value="TreeGrafter"/>
</dbReference>
<comment type="subunit">
    <text evidence="2">Monomer.</text>
</comment>
<comment type="similarity">
    <text evidence="10">Belongs to the peroxiredoxin family. BCP/PrxQ subfamily.</text>
</comment>
<dbReference type="EMBL" id="SMFX01000001">
    <property type="protein sequence ID" value="TCK18223.1"/>
    <property type="molecule type" value="Genomic_DNA"/>
</dbReference>
<keyword evidence="16" id="KW-1185">Reference proteome</keyword>
<name>A0A4R1HCF0_9GAMM</name>
<comment type="caution">
    <text evidence="15">The sequence shown here is derived from an EMBL/GenBank/DDBJ whole genome shotgun (WGS) entry which is preliminary data.</text>
</comment>
<dbReference type="GO" id="GO:0045454">
    <property type="term" value="P:cell redox homeostasis"/>
    <property type="evidence" value="ECO:0007669"/>
    <property type="project" value="TreeGrafter"/>
</dbReference>
<dbReference type="PANTHER" id="PTHR42801:SF4">
    <property type="entry name" value="AHPC_TSA FAMILY PROTEIN"/>
    <property type="match status" value="1"/>
</dbReference>
<accession>A0A4R1HCF0</accession>
<comment type="function">
    <text evidence="1">Thiol-specific peroxidase that catalyzes the reduction of hydrogen peroxide and organic hydroperoxides to water and alcohols, respectively. Plays a role in cell protection against oxidative stress by detoxifying peroxides and as sensor of hydrogen peroxide-mediated signaling events.</text>
</comment>
<dbReference type="InterPro" id="IPR013766">
    <property type="entry name" value="Thioredoxin_domain"/>
</dbReference>
<evidence type="ECO:0000259" key="14">
    <source>
        <dbReference type="PROSITE" id="PS51352"/>
    </source>
</evidence>
<dbReference type="GO" id="GO:0005737">
    <property type="term" value="C:cytoplasm"/>
    <property type="evidence" value="ECO:0007669"/>
    <property type="project" value="TreeGrafter"/>
</dbReference>
<feature type="active site" description="Cysteine sulfenic acid (-SOH) intermediate; for peroxidase activity" evidence="13">
    <location>
        <position position="68"/>
    </location>
</feature>
<keyword evidence="7" id="KW-1015">Disulfide bond</keyword>
<keyword evidence="4" id="KW-0575">Peroxidase</keyword>
<dbReference type="FunFam" id="3.40.30.10:FF:000007">
    <property type="entry name" value="Thioredoxin-dependent thiol peroxidase"/>
    <property type="match status" value="1"/>
</dbReference>
<evidence type="ECO:0000313" key="15">
    <source>
        <dbReference type="EMBL" id="TCK18223.1"/>
    </source>
</evidence>
<dbReference type="SUPFAM" id="SSF52833">
    <property type="entry name" value="Thioredoxin-like"/>
    <property type="match status" value="1"/>
</dbReference>
<dbReference type="Gene3D" id="3.40.30.10">
    <property type="entry name" value="Glutaredoxin"/>
    <property type="match status" value="1"/>
</dbReference>
<dbReference type="Proteomes" id="UP000295707">
    <property type="component" value="Unassembled WGS sequence"/>
</dbReference>
<evidence type="ECO:0000256" key="12">
    <source>
        <dbReference type="ARBA" id="ARBA00049091"/>
    </source>
</evidence>
<dbReference type="Pfam" id="PF00578">
    <property type="entry name" value="AhpC-TSA"/>
    <property type="match status" value="1"/>
</dbReference>
<sequence>MAGYLHRLLWGIILMSLLGGARAVELSTGDPAPEFMLIDQEGNTHRLEDFRGQWLVLYFYPKDDTPGCTKEACSLRDEFSAFRKLDVAVLGVSLDDTESHEAFARKYQLPFPLLSDPGGKVARAYGSLGGFGPIRYAKRHTFIIDPDGRIAKIWRKVRPGEHSGELLEALSELRQVPAPTKRDK</sequence>
<evidence type="ECO:0000256" key="4">
    <source>
        <dbReference type="ARBA" id="ARBA00022559"/>
    </source>
</evidence>
<dbReference type="InterPro" id="IPR024706">
    <property type="entry name" value="Peroxiredoxin_AhpC-typ"/>
</dbReference>
<evidence type="ECO:0000256" key="11">
    <source>
        <dbReference type="ARBA" id="ARBA00042639"/>
    </source>
</evidence>
<dbReference type="InterPro" id="IPR050924">
    <property type="entry name" value="Peroxiredoxin_BCP/PrxQ"/>
</dbReference>
<evidence type="ECO:0000256" key="2">
    <source>
        <dbReference type="ARBA" id="ARBA00011245"/>
    </source>
</evidence>
<evidence type="ECO:0000256" key="1">
    <source>
        <dbReference type="ARBA" id="ARBA00003330"/>
    </source>
</evidence>
<evidence type="ECO:0000256" key="6">
    <source>
        <dbReference type="ARBA" id="ARBA00023002"/>
    </source>
</evidence>
<dbReference type="CDD" id="cd03017">
    <property type="entry name" value="PRX_BCP"/>
    <property type="match status" value="1"/>
</dbReference>
<evidence type="ECO:0000256" key="9">
    <source>
        <dbReference type="ARBA" id="ARBA00032824"/>
    </source>
</evidence>